<keyword evidence="8 10" id="KW-0333">Golgi apparatus</keyword>
<evidence type="ECO:0000256" key="8">
    <source>
        <dbReference type="ARBA" id="ARBA00023034"/>
    </source>
</evidence>
<keyword evidence="6 10" id="KW-0735">Signal-anchor</keyword>
<dbReference type="PANTHER" id="PTHR11214">
    <property type="entry name" value="BETA-1,3-N-ACETYLGLUCOSAMINYLTRANSFERASE"/>
    <property type="match status" value="1"/>
</dbReference>
<name>A0A8H4QJ07_9AGAR</name>
<gene>
    <name evidence="12" type="ORF">D9613_006478</name>
</gene>
<evidence type="ECO:0000256" key="10">
    <source>
        <dbReference type="RuleBase" id="RU363063"/>
    </source>
</evidence>
<evidence type="ECO:0000256" key="1">
    <source>
        <dbReference type="ARBA" id="ARBA00004323"/>
    </source>
</evidence>
<comment type="caution">
    <text evidence="12">The sequence shown here is derived from an EMBL/GenBank/DDBJ whole genome shotgun (WGS) entry which is preliminary data.</text>
</comment>
<keyword evidence="7 10" id="KW-1133">Transmembrane helix</keyword>
<evidence type="ECO:0000256" key="5">
    <source>
        <dbReference type="ARBA" id="ARBA00022692"/>
    </source>
</evidence>
<organism evidence="12 13">
    <name type="scientific">Agrocybe pediades</name>
    <dbReference type="NCBI Taxonomy" id="84607"/>
    <lineage>
        <taxon>Eukaryota</taxon>
        <taxon>Fungi</taxon>
        <taxon>Dikarya</taxon>
        <taxon>Basidiomycota</taxon>
        <taxon>Agaricomycotina</taxon>
        <taxon>Agaricomycetes</taxon>
        <taxon>Agaricomycetidae</taxon>
        <taxon>Agaricales</taxon>
        <taxon>Agaricineae</taxon>
        <taxon>Strophariaceae</taxon>
        <taxon>Agrocybe</taxon>
    </lineage>
</organism>
<reference evidence="12 13" key="1">
    <citation type="submission" date="2019-12" db="EMBL/GenBank/DDBJ databases">
        <authorList>
            <person name="Floudas D."/>
            <person name="Bentzer J."/>
            <person name="Ahren D."/>
            <person name="Johansson T."/>
            <person name="Persson P."/>
            <person name="Tunlid A."/>
        </authorList>
    </citation>
    <scope>NUCLEOTIDE SEQUENCE [LARGE SCALE GENOMIC DNA]</scope>
    <source>
        <strain evidence="12 13">CBS 102.39</strain>
    </source>
</reference>
<dbReference type="InterPro" id="IPR002659">
    <property type="entry name" value="Glyco_trans_31"/>
</dbReference>
<evidence type="ECO:0000313" key="13">
    <source>
        <dbReference type="Proteomes" id="UP000521872"/>
    </source>
</evidence>
<sequence length="410" mass="47650">MYPPTSRSTALYTSLPTTNPDDGDLSARYGPSTSFRRNLRGRLLAYSSSRRVRWVLCSVMLALLYIAYRYFTRPFWAKGTFKFDEEPRPAYLDDDVLQPLVIRLAIISRADEFEVREALREAMLTGISQRDVELEYKFFVGKPTGLKKFWTSRRLSKEMEEYEDVVVTKISDTKSRLSERRLVALKWTGSVSHHRYDYSMTIDSDTFCRFHALVRRLQHLYPKLKPRQEPIVVGRMNSHLVYWENEIADTGEESPAGEDAYFTGPWYSYPMGIGYLISSNLTETLLNAQRHLPHHINYPWDDVMIGAWISSLKEFHNTEAEFKTTLEHPPYAIHEVKPKPILPYPVESTVLDDPVGWHDFVGRKGGAVGIPIGWDTVCIHRMRAKEMRAYRLMKEIKDEWEEGSYVVEEA</sequence>
<evidence type="ECO:0000256" key="2">
    <source>
        <dbReference type="ARBA" id="ARBA00008661"/>
    </source>
</evidence>
<feature type="transmembrane region" description="Helical" evidence="10">
    <location>
        <begin position="52"/>
        <end position="71"/>
    </location>
</feature>
<evidence type="ECO:0000256" key="11">
    <source>
        <dbReference type="SAM" id="MobiDB-lite"/>
    </source>
</evidence>
<keyword evidence="3 10" id="KW-0328">Glycosyltransferase</keyword>
<keyword evidence="9 10" id="KW-0472">Membrane</keyword>
<comment type="subcellular location">
    <subcellularLocation>
        <location evidence="1 10">Golgi apparatus membrane</location>
        <topology evidence="1 10">Single-pass type II membrane protein</topology>
    </subcellularLocation>
</comment>
<dbReference type="Gene3D" id="3.90.550.50">
    <property type="match status" value="1"/>
</dbReference>
<keyword evidence="13" id="KW-1185">Reference proteome</keyword>
<dbReference type="AlphaFoldDB" id="A0A8H4QJ07"/>
<accession>A0A8H4QJ07</accession>
<feature type="region of interest" description="Disordered" evidence="11">
    <location>
        <begin position="1"/>
        <end position="29"/>
    </location>
</feature>
<evidence type="ECO:0000313" key="12">
    <source>
        <dbReference type="EMBL" id="KAF4611242.1"/>
    </source>
</evidence>
<feature type="compositionally biased region" description="Polar residues" evidence="11">
    <location>
        <begin position="1"/>
        <end position="20"/>
    </location>
</feature>
<protein>
    <recommendedName>
        <fullName evidence="10">Hexosyltransferase</fullName>
        <ecNumber evidence="10">2.4.1.-</ecNumber>
    </recommendedName>
</protein>
<dbReference type="GO" id="GO:0016758">
    <property type="term" value="F:hexosyltransferase activity"/>
    <property type="evidence" value="ECO:0007669"/>
    <property type="project" value="InterPro"/>
</dbReference>
<evidence type="ECO:0000256" key="3">
    <source>
        <dbReference type="ARBA" id="ARBA00022676"/>
    </source>
</evidence>
<evidence type="ECO:0000256" key="6">
    <source>
        <dbReference type="ARBA" id="ARBA00022968"/>
    </source>
</evidence>
<dbReference type="EMBL" id="JAACJL010000058">
    <property type="protein sequence ID" value="KAF4611242.1"/>
    <property type="molecule type" value="Genomic_DNA"/>
</dbReference>
<evidence type="ECO:0000256" key="9">
    <source>
        <dbReference type="ARBA" id="ARBA00023136"/>
    </source>
</evidence>
<evidence type="ECO:0000256" key="4">
    <source>
        <dbReference type="ARBA" id="ARBA00022679"/>
    </source>
</evidence>
<dbReference type="Proteomes" id="UP000521872">
    <property type="component" value="Unassembled WGS sequence"/>
</dbReference>
<dbReference type="Pfam" id="PF01762">
    <property type="entry name" value="Galactosyl_T"/>
    <property type="match status" value="1"/>
</dbReference>
<evidence type="ECO:0000256" key="7">
    <source>
        <dbReference type="ARBA" id="ARBA00022989"/>
    </source>
</evidence>
<dbReference type="EC" id="2.4.1.-" evidence="10"/>
<comment type="similarity">
    <text evidence="2 10">Belongs to the glycosyltransferase 31 family.</text>
</comment>
<dbReference type="GO" id="GO:0000139">
    <property type="term" value="C:Golgi membrane"/>
    <property type="evidence" value="ECO:0007669"/>
    <property type="project" value="UniProtKB-SubCell"/>
</dbReference>
<keyword evidence="5 10" id="KW-0812">Transmembrane</keyword>
<proteinExistence type="inferred from homology"/>
<keyword evidence="4" id="KW-0808">Transferase</keyword>